<dbReference type="EMBL" id="GBXM01044008">
    <property type="protein sequence ID" value="JAH64569.1"/>
    <property type="molecule type" value="Transcribed_RNA"/>
</dbReference>
<proteinExistence type="predicted"/>
<organism evidence="1">
    <name type="scientific">Anguilla anguilla</name>
    <name type="common">European freshwater eel</name>
    <name type="synonym">Muraena anguilla</name>
    <dbReference type="NCBI Taxonomy" id="7936"/>
    <lineage>
        <taxon>Eukaryota</taxon>
        <taxon>Metazoa</taxon>
        <taxon>Chordata</taxon>
        <taxon>Craniata</taxon>
        <taxon>Vertebrata</taxon>
        <taxon>Euteleostomi</taxon>
        <taxon>Actinopterygii</taxon>
        <taxon>Neopterygii</taxon>
        <taxon>Teleostei</taxon>
        <taxon>Anguilliformes</taxon>
        <taxon>Anguillidae</taxon>
        <taxon>Anguilla</taxon>
    </lineage>
</organism>
<evidence type="ECO:0000313" key="1">
    <source>
        <dbReference type="EMBL" id="JAH64569.1"/>
    </source>
</evidence>
<sequence length="57" mass="6213">MLLTVLRVIAGTVQNRVRVLCPSYLIRLLRAVFSCTMGCPTSIRITDVMLSPGMTGS</sequence>
<dbReference type="AlphaFoldDB" id="A0A0E9UFC7"/>
<reference evidence="1" key="2">
    <citation type="journal article" date="2015" name="Fish Shellfish Immunol.">
        <title>Early steps in the European eel (Anguilla anguilla)-Vibrio vulnificus interaction in the gills: Role of the RtxA13 toxin.</title>
        <authorList>
            <person name="Callol A."/>
            <person name="Pajuelo D."/>
            <person name="Ebbesson L."/>
            <person name="Teles M."/>
            <person name="MacKenzie S."/>
            <person name="Amaro C."/>
        </authorList>
    </citation>
    <scope>NUCLEOTIDE SEQUENCE</scope>
</reference>
<reference evidence="1" key="1">
    <citation type="submission" date="2014-11" db="EMBL/GenBank/DDBJ databases">
        <authorList>
            <person name="Amaro Gonzalez C."/>
        </authorList>
    </citation>
    <scope>NUCLEOTIDE SEQUENCE</scope>
</reference>
<name>A0A0E9UFC7_ANGAN</name>
<protein>
    <submittedName>
        <fullName evidence="1">Uncharacterized protein</fullName>
    </submittedName>
</protein>
<accession>A0A0E9UFC7</accession>